<dbReference type="InterPro" id="IPR035929">
    <property type="entry name" value="CoaB-like_sf"/>
</dbReference>
<dbReference type="InterPro" id="IPR007085">
    <property type="entry name" value="DNA/pantothenate-metab_flavo_C"/>
</dbReference>
<dbReference type="EMBL" id="JROU02000093">
    <property type="protein sequence ID" value="OEH80392.1"/>
    <property type="molecule type" value="Genomic_DNA"/>
</dbReference>
<dbReference type="GO" id="GO:0015937">
    <property type="term" value="P:coenzyme A biosynthetic process"/>
    <property type="evidence" value="ECO:0007669"/>
    <property type="project" value="UniProtKB-ARBA"/>
</dbReference>
<reference evidence="4 5" key="1">
    <citation type="journal article" date="2016" name="BMC Genomics">
        <title>Comparative genomics reveals Cyclospora cayetanensis possesses coccidia-like metabolism and invasion components but unique surface antigens.</title>
        <authorList>
            <person name="Liu S."/>
            <person name="Wang L."/>
            <person name="Zheng H."/>
            <person name="Xu Z."/>
            <person name="Roellig D.M."/>
            <person name="Li N."/>
            <person name="Frace M.A."/>
            <person name="Tang K."/>
            <person name="Arrowood M.J."/>
            <person name="Moss D.M."/>
            <person name="Zhang L."/>
            <person name="Feng Y."/>
            <person name="Xiao L."/>
        </authorList>
    </citation>
    <scope>NUCLEOTIDE SEQUENCE [LARGE SCALE GENOMIC DNA]</scope>
    <source>
        <strain evidence="4 5">CHN_HEN01</strain>
    </source>
</reference>
<feature type="region of interest" description="Disordered" evidence="2">
    <location>
        <begin position="1"/>
        <end position="73"/>
    </location>
</feature>
<dbReference type="SUPFAM" id="SSF102645">
    <property type="entry name" value="CoaB-like"/>
    <property type="match status" value="1"/>
</dbReference>
<organism evidence="4 5">
    <name type="scientific">Cyclospora cayetanensis</name>
    <dbReference type="NCBI Taxonomy" id="88456"/>
    <lineage>
        <taxon>Eukaryota</taxon>
        <taxon>Sar</taxon>
        <taxon>Alveolata</taxon>
        <taxon>Apicomplexa</taxon>
        <taxon>Conoidasida</taxon>
        <taxon>Coccidia</taxon>
        <taxon>Eucoccidiorida</taxon>
        <taxon>Eimeriorina</taxon>
        <taxon>Eimeriidae</taxon>
        <taxon>Cyclospora</taxon>
    </lineage>
</organism>
<feature type="domain" description="DNA/pantothenate metabolism flavoprotein C-terminal" evidence="3">
    <location>
        <begin position="117"/>
        <end position="170"/>
    </location>
</feature>
<dbReference type="Pfam" id="PF04127">
    <property type="entry name" value="DFP"/>
    <property type="match status" value="1"/>
</dbReference>
<dbReference type="Gene3D" id="3.40.50.10300">
    <property type="entry name" value="CoaB-like"/>
    <property type="match status" value="1"/>
</dbReference>
<evidence type="ECO:0000259" key="3">
    <source>
        <dbReference type="Pfam" id="PF04127"/>
    </source>
</evidence>
<sequence length="489" mass="52285">MRREDTNKSAQGVPTNPSDPSVSTTTTTPGKGHRQGRSNVEGDIEFPRSQEPHRVSTKSHEGAHHSQFSSFSRTESSPCDCFFASEPPPPNVATAGLRVRQFVRPLQEKKELLSVRVAVVTAGGTDVPLEREAVRYLTNTSSGTRGAALCEQLLMLGYYVIFLTSGELPVPAAASTSRRLASQASTEGPQGATVTSLGSVVSSSDSLAAAQERASYEEGSASDGVEVEEASEARDGWRVVFREPRQRGGDDYEALEGLGGPPDPVDALGWMLDPVEAAAALQLYRQCKDRLLCISYQTLVEYAFLVRAVAAGTCSLKERLMFCSAAAVADFYVPYALMAPHKIVASHDHGGPLSHHPSSGSVGEATSKEAGGIEMLLVVRSVAPNCFLVGFKLETNPERLQQSALAYLEGPRPGGPSGAPEASGVADCVVGNLQQTRRAVVKLFTRAGQKELKQKHKPKPGCLGHGTIEARLSRYLSKLHTQKMDEGLV</sequence>
<keyword evidence="5" id="KW-1185">Reference proteome</keyword>
<protein>
    <submittedName>
        <fullName evidence="4">DNA pantothenate metabolism flavoprotein domain-containing protein</fullName>
    </submittedName>
</protein>
<accession>A0A1D3DAB6</accession>
<dbReference type="Proteomes" id="UP000095192">
    <property type="component" value="Unassembled WGS sequence"/>
</dbReference>
<dbReference type="GO" id="GO:0003824">
    <property type="term" value="F:catalytic activity"/>
    <property type="evidence" value="ECO:0007669"/>
    <property type="project" value="UniProtKB-ARBA"/>
</dbReference>
<proteinExistence type="inferred from homology"/>
<evidence type="ECO:0000256" key="1">
    <source>
        <dbReference type="ARBA" id="ARBA00005703"/>
    </source>
</evidence>
<dbReference type="VEuPathDB" id="ToxoDB:cyc_05979"/>
<evidence type="ECO:0000313" key="5">
    <source>
        <dbReference type="Proteomes" id="UP000095192"/>
    </source>
</evidence>
<dbReference type="InParanoid" id="A0A1D3DAB6"/>
<feature type="compositionally biased region" description="Low complexity" evidence="2">
    <location>
        <begin position="14"/>
        <end position="29"/>
    </location>
</feature>
<gene>
    <name evidence="4" type="ORF">cyc_05979</name>
</gene>
<feature type="compositionally biased region" description="Basic and acidic residues" evidence="2">
    <location>
        <begin position="45"/>
        <end position="64"/>
    </location>
</feature>
<name>A0A1D3DAB6_9EIME</name>
<comment type="similarity">
    <text evidence="1">Belongs to the PPC synthetase family.</text>
</comment>
<evidence type="ECO:0000256" key="2">
    <source>
        <dbReference type="SAM" id="MobiDB-lite"/>
    </source>
</evidence>
<dbReference type="AlphaFoldDB" id="A0A1D3DAB6"/>
<dbReference type="VEuPathDB" id="ToxoDB:LOC34622245"/>
<evidence type="ECO:0000313" key="4">
    <source>
        <dbReference type="EMBL" id="OEH80392.1"/>
    </source>
</evidence>
<comment type="caution">
    <text evidence="4">The sequence shown here is derived from an EMBL/GenBank/DDBJ whole genome shotgun (WGS) entry which is preliminary data.</text>
</comment>